<evidence type="ECO:0000313" key="4">
    <source>
        <dbReference type="Proteomes" id="UP000190285"/>
    </source>
</evidence>
<accession>A0A1T5LMN9</accession>
<name>A0A1T5LMN9_9FIRM</name>
<keyword evidence="1" id="KW-0175">Coiled coil</keyword>
<reference evidence="3 4" key="1">
    <citation type="submission" date="2017-02" db="EMBL/GenBank/DDBJ databases">
        <authorList>
            <person name="Peterson S.W."/>
        </authorList>
    </citation>
    <scope>NUCLEOTIDE SEQUENCE [LARGE SCALE GENOMIC DNA]</scope>
    <source>
        <strain evidence="3 4">M1</strain>
    </source>
</reference>
<dbReference type="EMBL" id="FUZT01000007">
    <property type="protein sequence ID" value="SKC76799.1"/>
    <property type="molecule type" value="Genomic_DNA"/>
</dbReference>
<dbReference type="Proteomes" id="UP000190285">
    <property type="component" value="Unassembled WGS sequence"/>
</dbReference>
<evidence type="ECO:0000256" key="2">
    <source>
        <dbReference type="SAM" id="Phobius"/>
    </source>
</evidence>
<dbReference type="AlphaFoldDB" id="A0A1T5LMN9"/>
<dbReference type="STRING" id="36842.SAMN02194393_03039"/>
<keyword evidence="2" id="KW-0812">Transmembrane</keyword>
<gene>
    <name evidence="3" type="ORF">SAMN02194393_03039</name>
</gene>
<sequence length="656" mass="75033">MNEEKNIKRIWPKKAAFIFFVIMLILTFFSNTIMNMSLPQVSVYSVKEGEIGTVIRGSGIAEAIGNYEVMISQSRKVQEVLVQAGDTVNEGDVLFLLDDEESEELEMALDKLDDLKIQHQKMLINWPSPDYTQEDRNIERTKQELEEAMIKRDANNVSKYQVDNMEHLINMKEEELEDLTDEVNELQTELSDYSGATDEMLKSLKRQIEDKENQIDNARPSRERNPVSLSSLKLNLQRLKEDYEILVAKYPDYDSVNNDLDNSKVALDKKKKELSDAEKNNASEDVIKTLKENIQSLENKVNELKTKLLGYSELTSLVRRIEDKEDEIKDHEPYVEGPAIDTDQWELELERLEEDYKDMRDKNRDYNRVKEKLKDTKDDLSEVEESLELLRENHNSLSEKYDKWKAADEEAFRLQNELEDLLLSVENNKKSDKRAASIAELDSKKLKEDIEKQRELVNELRTDVTNGKVVADKDGIIKSINIAAGRMTSPNAAMAVIETIDQGYSLSFSVTKEQSKMLSIGDIANVEDSNITATLKQIKNDPSNPDENKVLTFLLEGEIESGDVFSLSIEQPSADYDFVIPRSALHSDSRGDFVFTVRSKKTPFGSRYIAKRVNVKILDENDQNVAVSGALMRGDYVITTSTELIESGIQVRMMNK</sequence>
<evidence type="ECO:0000256" key="1">
    <source>
        <dbReference type="SAM" id="Coils"/>
    </source>
</evidence>
<feature type="coiled-coil region" evidence="1">
    <location>
        <begin position="342"/>
        <end position="407"/>
    </location>
</feature>
<evidence type="ECO:0000313" key="3">
    <source>
        <dbReference type="EMBL" id="SKC76799.1"/>
    </source>
</evidence>
<organism evidence="3 4">
    <name type="scientific">Maledivibacter halophilus</name>
    <dbReference type="NCBI Taxonomy" id="36842"/>
    <lineage>
        <taxon>Bacteria</taxon>
        <taxon>Bacillati</taxon>
        <taxon>Bacillota</taxon>
        <taxon>Clostridia</taxon>
        <taxon>Peptostreptococcales</taxon>
        <taxon>Caminicellaceae</taxon>
        <taxon>Maledivibacter</taxon>
    </lineage>
</organism>
<feature type="transmembrane region" description="Helical" evidence="2">
    <location>
        <begin position="15"/>
        <end position="34"/>
    </location>
</feature>
<protein>
    <submittedName>
        <fullName evidence="3">Biotin-lipoyl like</fullName>
    </submittedName>
</protein>
<keyword evidence="4" id="KW-1185">Reference proteome</keyword>
<feature type="coiled-coil region" evidence="1">
    <location>
        <begin position="98"/>
        <end position="314"/>
    </location>
</feature>
<dbReference type="Gene3D" id="2.40.420.20">
    <property type="match status" value="1"/>
</dbReference>
<dbReference type="GO" id="GO:0015562">
    <property type="term" value="F:efflux transmembrane transporter activity"/>
    <property type="evidence" value="ECO:0007669"/>
    <property type="project" value="TreeGrafter"/>
</dbReference>
<keyword evidence="2" id="KW-0472">Membrane</keyword>
<dbReference type="PANTHER" id="PTHR30469">
    <property type="entry name" value="MULTIDRUG RESISTANCE PROTEIN MDTA"/>
    <property type="match status" value="1"/>
</dbReference>
<proteinExistence type="predicted"/>
<feature type="coiled-coil region" evidence="1">
    <location>
        <begin position="436"/>
        <end position="463"/>
    </location>
</feature>
<dbReference type="Gene3D" id="2.40.50.100">
    <property type="match status" value="1"/>
</dbReference>
<keyword evidence="2" id="KW-1133">Transmembrane helix</keyword>
<dbReference type="OrthoDB" id="1948482at2"/>
<dbReference type="GO" id="GO:1990281">
    <property type="term" value="C:efflux pump complex"/>
    <property type="evidence" value="ECO:0007669"/>
    <property type="project" value="TreeGrafter"/>
</dbReference>
<dbReference type="RefSeq" id="WP_079492725.1">
    <property type="nucleotide sequence ID" value="NZ_FUZT01000007.1"/>
</dbReference>